<comment type="caution">
    <text evidence="6">The sequence shown here is derived from an EMBL/GenBank/DDBJ whole genome shotgun (WGS) entry which is preliminary data.</text>
</comment>
<name>X8DSC3_9MYCO</name>
<keyword evidence="4" id="KW-0511">Multifunctional enzyme</keyword>
<gene>
    <name evidence="6" type="ORF">I540_2168</name>
</gene>
<dbReference type="PROSITE" id="PS50075">
    <property type="entry name" value="CARRIER"/>
    <property type="match status" value="1"/>
</dbReference>
<dbReference type="Gene3D" id="1.10.1200.10">
    <property type="entry name" value="ACP-like"/>
    <property type="match status" value="1"/>
</dbReference>
<dbReference type="PANTHER" id="PTHR43775:SF37">
    <property type="entry name" value="SI:DKEY-61P9.11"/>
    <property type="match status" value="1"/>
</dbReference>
<sequence>MATARSLARAGATHLILASRGGATTEVARAQIEALRAADVDVWEEQVDISDYDQVADLIAKVEASGHPLRGVFHAAAVAHDEVIADISAESLRKVFGPKVQGALNLDKATREHDVSLDHFVLYSSISGLIGIVPQLTYAAANSVLDGLAASRRAAGLPALSVSWGAMSGGGMAESDAIVKFLDSVGLRRLNMDMGAAFMRECSRFPLSHVAIAGIDWGVLRTPLPSTAKSTRFAHLSAEAAAVSNEQAAFRAAVLALPEEERGPMVTKELAKELANVLKVDVDSIDPKGPIADLGIDSLMAVEFAARAGKQLNIQISAFQFTPDLTLEAVGARVALLIAQGVGDPDHDGM</sequence>
<organism evidence="6 7">
    <name type="scientific">Mycobacteroides abscessus subsp. bolletii 1513</name>
    <dbReference type="NCBI Taxonomy" id="1299321"/>
    <lineage>
        <taxon>Bacteria</taxon>
        <taxon>Bacillati</taxon>
        <taxon>Actinomycetota</taxon>
        <taxon>Actinomycetes</taxon>
        <taxon>Mycobacteriales</taxon>
        <taxon>Mycobacteriaceae</taxon>
        <taxon>Mycobacteroides</taxon>
        <taxon>Mycobacteroides abscessus</taxon>
    </lineage>
</organism>
<dbReference type="SUPFAM" id="SSF51735">
    <property type="entry name" value="NAD(P)-binding Rossmann-fold domains"/>
    <property type="match status" value="1"/>
</dbReference>
<dbReference type="GO" id="GO:0006633">
    <property type="term" value="P:fatty acid biosynthetic process"/>
    <property type="evidence" value="ECO:0007669"/>
    <property type="project" value="TreeGrafter"/>
</dbReference>
<dbReference type="Pfam" id="PF00550">
    <property type="entry name" value="PP-binding"/>
    <property type="match status" value="1"/>
</dbReference>
<protein>
    <submittedName>
        <fullName evidence="6">Short chain dehydrogenase family protein</fullName>
    </submittedName>
</protein>
<evidence type="ECO:0000256" key="3">
    <source>
        <dbReference type="ARBA" id="ARBA00022857"/>
    </source>
</evidence>
<evidence type="ECO:0000313" key="6">
    <source>
        <dbReference type="EMBL" id="EUA70926.1"/>
    </source>
</evidence>
<dbReference type="SUPFAM" id="SSF47336">
    <property type="entry name" value="ACP-like"/>
    <property type="match status" value="1"/>
</dbReference>
<dbReference type="Proteomes" id="UP000023351">
    <property type="component" value="Unassembled WGS sequence"/>
</dbReference>
<evidence type="ECO:0000313" key="7">
    <source>
        <dbReference type="Proteomes" id="UP000023351"/>
    </source>
</evidence>
<feature type="domain" description="Carrier" evidence="5">
    <location>
        <begin position="261"/>
        <end position="338"/>
    </location>
</feature>
<dbReference type="GO" id="GO:0004312">
    <property type="term" value="F:fatty acid synthase activity"/>
    <property type="evidence" value="ECO:0007669"/>
    <property type="project" value="TreeGrafter"/>
</dbReference>
<keyword evidence="2" id="KW-0597">Phosphoprotein</keyword>
<dbReference type="InterPro" id="IPR036291">
    <property type="entry name" value="NAD(P)-bd_dom_sf"/>
</dbReference>
<keyword evidence="1" id="KW-0596">Phosphopantetheine</keyword>
<dbReference type="InterPro" id="IPR013968">
    <property type="entry name" value="PKS_KR"/>
</dbReference>
<accession>X8DSC3</accession>
<evidence type="ECO:0000259" key="5">
    <source>
        <dbReference type="PROSITE" id="PS50075"/>
    </source>
</evidence>
<dbReference type="InterPro" id="IPR057326">
    <property type="entry name" value="KR_dom"/>
</dbReference>
<dbReference type="InterPro" id="IPR036736">
    <property type="entry name" value="ACP-like_sf"/>
</dbReference>
<dbReference type="InterPro" id="IPR009081">
    <property type="entry name" value="PP-bd_ACP"/>
</dbReference>
<dbReference type="PANTHER" id="PTHR43775">
    <property type="entry name" value="FATTY ACID SYNTHASE"/>
    <property type="match status" value="1"/>
</dbReference>
<keyword evidence="3" id="KW-0521">NADP</keyword>
<dbReference type="InterPro" id="IPR050091">
    <property type="entry name" value="PKS_NRPS_Biosynth_Enz"/>
</dbReference>
<dbReference type="InterPro" id="IPR020806">
    <property type="entry name" value="PKS_PP-bd"/>
</dbReference>
<dbReference type="SMART" id="SM00822">
    <property type="entry name" value="PKS_KR"/>
    <property type="match status" value="1"/>
</dbReference>
<dbReference type="PATRIC" id="fig|1299321.3.peg.2093"/>
<dbReference type="GO" id="GO:0031177">
    <property type="term" value="F:phosphopantetheine binding"/>
    <property type="evidence" value="ECO:0007669"/>
    <property type="project" value="InterPro"/>
</dbReference>
<evidence type="ECO:0000256" key="2">
    <source>
        <dbReference type="ARBA" id="ARBA00022553"/>
    </source>
</evidence>
<dbReference type="Gene3D" id="3.40.50.720">
    <property type="entry name" value="NAD(P)-binding Rossmann-like Domain"/>
    <property type="match status" value="1"/>
</dbReference>
<evidence type="ECO:0000256" key="4">
    <source>
        <dbReference type="ARBA" id="ARBA00023268"/>
    </source>
</evidence>
<evidence type="ECO:0000256" key="1">
    <source>
        <dbReference type="ARBA" id="ARBA00022450"/>
    </source>
</evidence>
<reference evidence="6 7" key="1">
    <citation type="submission" date="2013-12" db="EMBL/GenBank/DDBJ databases">
        <authorList>
            <person name="Zelazny A."/>
            <person name="Olivier K."/>
            <person name="Holland S."/>
            <person name="Lenaerts A."/>
            <person name="Ordway D."/>
            <person name="DeGroote M.A."/>
            <person name="Parker T."/>
            <person name="Sizemore C."/>
            <person name="Tallon L.J."/>
            <person name="Sadzewicz L.K."/>
            <person name="Sengamalay N."/>
            <person name="Fraser C.M."/>
            <person name="Hine E."/>
            <person name="Shefchek K.A."/>
            <person name="Das S.P."/>
            <person name="Tettelin H."/>
        </authorList>
    </citation>
    <scope>NUCLEOTIDE SEQUENCE [LARGE SCALE GENOMIC DNA]</scope>
    <source>
        <strain evidence="6 7">1513</strain>
    </source>
</reference>
<dbReference type="AlphaFoldDB" id="X8DSC3"/>
<proteinExistence type="predicted"/>
<dbReference type="Pfam" id="PF08659">
    <property type="entry name" value="KR"/>
    <property type="match status" value="1"/>
</dbReference>
<dbReference type="SMART" id="SM00823">
    <property type="entry name" value="PKS_PP"/>
    <property type="match status" value="1"/>
</dbReference>
<dbReference type="EMBL" id="JAOJ01000002">
    <property type="protein sequence ID" value="EUA70926.1"/>
    <property type="molecule type" value="Genomic_DNA"/>
</dbReference>